<reference evidence="1 2" key="1">
    <citation type="submission" date="2024-07" db="EMBL/GenBank/DDBJ databases">
        <title>Section-level genome sequencing and comparative genomics of Aspergillus sections Usti and Cavernicolus.</title>
        <authorList>
            <consortium name="Lawrence Berkeley National Laboratory"/>
            <person name="Nybo J.L."/>
            <person name="Vesth T.C."/>
            <person name="Theobald S."/>
            <person name="Frisvad J.C."/>
            <person name="Larsen T.O."/>
            <person name="Kjaerboelling I."/>
            <person name="Rothschild-Mancinelli K."/>
            <person name="Lyhne E.K."/>
            <person name="Kogle M.E."/>
            <person name="Barry K."/>
            <person name="Clum A."/>
            <person name="Na H."/>
            <person name="Ledsgaard L."/>
            <person name="Lin J."/>
            <person name="Lipzen A."/>
            <person name="Kuo A."/>
            <person name="Riley R."/>
            <person name="Mondo S."/>
            <person name="Labutti K."/>
            <person name="Haridas S."/>
            <person name="Pangalinan J."/>
            <person name="Salamov A.A."/>
            <person name="Simmons B.A."/>
            <person name="Magnuson J.K."/>
            <person name="Chen J."/>
            <person name="Drula E."/>
            <person name="Henrissat B."/>
            <person name="Wiebenga A."/>
            <person name="Lubbers R.J."/>
            <person name="Gomes A.C."/>
            <person name="Makela M.R."/>
            <person name="Stajich J."/>
            <person name="Grigoriev I.V."/>
            <person name="Mortensen U.H."/>
            <person name="De Vries R.P."/>
            <person name="Baker S.E."/>
            <person name="Andersen M.R."/>
        </authorList>
    </citation>
    <scope>NUCLEOTIDE SEQUENCE [LARGE SCALE GENOMIC DNA]</scope>
    <source>
        <strain evidence="1 2">CBS 123904</strain>
    </source>
</reference>
<sequence>MPLPPELEKLIWTKRFWTEYFSLEPEDDSPWNQQGSALVTIPVGSGYSLTLEFRLSSPSDLTLKYVSPSNPDPIDLGRNGYCGAPHLLRWSELPLISRAAAVLDAEAFPHPHLVVLLLSRFTPICVGDNAEEIASMVHDVLSKIGFSYKDILLALRSIDHRSADFRWRYDDVIQGWVLQQYRGYTTGKWLATLRATDNVDFPFDEWPAFLAAAEEPARSAPSEHNPRNVGGIASTPIYNLPVQHTLYLKVPVGTAPHRLFPQAYTPLNRVLSRILQDLNMGDSRCCFSDEVQLEDGSVVERSFQLEMSLFGELAPCQRVVRDALLWLGAPVETVLHDLKGSKRSQRYLLKEPEHTNAADSASEVPVYLVLGKVGALYTQNGAPAAQATDGSSCSELVRDALVEAGASTDPGNASILATQDGGNIRFLQVGNAKQQRGDLVTIALYRVTLQVAQFLYRLLLDGDLALLPALITTKADVVEKLRPERGEGEGSTYPSVVVGSDEELFSILEEGAYKWWSNKAT</sequence>
<dbReference type="EMBL" id="JBFXLU010000132">
    <property type="protein sequence ID" value="KAL2839516.1"/>
    <property type="molecule type" value="Genomic_DNA"/>
</dbReference>
<comment type="caution">
    <text evidence="1">The sequence shown here is derived from an EMBL/GenBank/DDBJ whole genome shotgun (WGS) entry which is preliminary data.</text>
</comment>
<proteinExistence type="predicted"/>
<accession>A0ABR4JI35</accession>
<dbReference type="Proteomes" id="UP001610446">
    <property type="component" value="Unassembled WGS sequence"/>
</dbReference>
<gene>
    <name evidence="1" type="ORF">BJY01DRAFT_219250</name>
</gene>
<protein>
    <submittedName>
        <fullName evidence="1">Uncharacterized protein</fullName>
    </submittedName>
</protein>
<evidence type="ECO:0000313" key="1">
    <source>
        <dbReference type="EMBL" id="KAL2839516.1"/>
    </source>
</evidence>
<evidence type="ECO:0000313" key="2">
    <source>
        <dbReference type="Proteomes" id="UP001610446"/>
    </source>
</evidence>
<organism evidence="1 2">
    <name type="scientific">Aspergillus pseudoustus</name>
    <dbReference type="NCBI Taxonomy" id="1810923"/>
    <lineage>
        <taxon>Eukaryota</taxon>
        <taxon>Fungi</taxon>
        <taxon>Dikarya</taxon>
        <taxon>Ascomycota</taxon>
        <taxon>Pezizomycotina</taxon>
        <taxon>Eurotiomycetes</taxon>
        <taxon>Eurotiomycetidae</taxon>
        <taxon>Eurotiales</taxon>
        <taxon>Aspergillaceae</taxon>
        <taxon>Aspergillus</taxon>
        <taxon>Aspergillus subgen. Nidulantes</taxon>
    </lineage>
</organism>
<keyword evidence="2" id="KW-1185">Reference proteome</keyword>
<name>A0ABR4JI35_9EURO</name>